<dbReference type="Proteomes" id="UP000265520">
    <property type="component" value="Unassembled WGS sequence"/>
</dbReference>
<evidence type="ECO:0000256" key="1">
    <source>
        <dbReference type="SAM" id="MobiDB-lite"/>
    </source>
</evidence>
<feature type="region of interest" description="Disordered" evidence="1">
    <location>
        <begin position="37"/>
        <end position="59"/>
    </location>
</feature>
<name>A0A392RKU0_9FABA</name>
<comment type="caution">
    <text evidence="2">The sequence shown here is derived from an EMBL/GenBank/DDBJ whole genome shotgun (WGS) entry which is preliminary data.</text>
</comment>
<organism evidence="2 3">
    <name type="scientific">Trifolium medium</name>
    <dbReference type="NCBI Taxonomy" id="97028"/>
    <lineage>
        <taxon>Eukaryota</taxon>
        <taxon>Viridiplantae</taxon>
        <taxon>Streptophyta</taxon>
        <taxon>Embryophyta</taxon>
        <taxon>Tracheophyta</taxon>
        <taxon>Spermatophyta</taxon>
        <taxon>Magnoliopsida</taxon>
        <taxon>eudicotyledons</taxon>
        <taxon>Gunneridae</taxon>
        <taxon>Pentapetalae</taxon>
        <taxon>rosids</taxon>
        <taxon>fabids</taxon>
        <taxon>Fabales</taxon>
        <taxon>Fabaceae</taxon>
        <taxon>Papilionoideae</taxon>
        <taxon>50 kb inversion clade</taxon>
        <taxon>NPAAA clade</taxon>
        <taxon>Hologalegina</taxon>
        <taxon>IRL clade</taxon>
        <taxon>Trifolieae</taxon>
        <taxon>Trifolium</taxon>
    </lineage>
</organism>
<reference evidence="2 3" key="1">
    <citation type="journal article" date="2018" name="Front. Plant Sci.">
        <title>Red Clover (Trifolium pratense) and Zigzag Clover (T. medium) - A Picture of Genomic Similarities and Differences.</title>
        <authorList>
            <person name="Dluhosova J."/>
            <person name="Istvanek J."/>
            <person name="Nedelnik J."/>
            <person name="Repkova J."/>
        </authorList>
    </citation>
    <scope>NUCLEOTIDE SEQUENCE [LARGE SCALE GENOMIC DNA]</scope>
    <source>
        <strain evidence="3">cv. 10/8</strain>
        <tissue evidence="2">Leaf</tissue>
    </source>
</reference>
<dbReference type="AlphaFoldDB" id="A0A392RKU0"/>
<evidence type="ECO:0000313" key="2">
    <source>
        <dbReference type="EMBL" id="MCI36899.1"/>
    </source>
</evidence>
<keyword evidence="3" id="KW-1185">Reference proteome</keyword>
<protein>
    <submittedName>
        <fullName evidence="2">Uncharacterized protein</fullName>
    </submittedName>
</protein>
<proteinExistence type="predicted"/>
<dbReference type="EMBL" id="LXQA010238570">
    <property type="protein sequence ID" value="MCI36899.1"/>
    <property type="molecule type" value="Genomic_DNA"/>
</dbReference>
<evidence type="ECO:0000313" key="3">
    <source>
        <dbReference type="Proteomes" id="UP000265520"/>
    </source>
</evidence>
<feature type="non-terminal residue" evidence="2">
    <location>
        <position position="1"/>
    </location>
</feature>
<sequence length="59" mass="6362">RYDTLGAPSVDLDDVILGYSASWALLDDWGGGSPQLLGFRPSPKHEPPKSLCSSRSIMT</sequence>
<accession>A0A392RKU0</accession>